<keyword evidence="7 13" id="KW-0671">Queuosine biosynthesis</keyword>
<evidence type="ECO:0000256" key="12">
    <source>
        <dbReference type="ARBA" id="ARBA00076160"/>
    </source>
</evidence>
<dbReference type="PANTHER" id="PTHR30307">
    <property type="entry name" value="S-ADENOSYLMETHIONINE:TRNA RIBOSYLTRANSFERASE-ISOMERASE"/>
    <property type="match status" value="1"/>
</dbReference>
<keyword evidence="4 13" id="KW-0963">Cytoplasm</keyword>
<evidence type="ECO:0000256" key="4">
    <source>
        <dbReference type="ARBA" id="ARBA00022490"/>
    </source>
</evidence>
<reference evidence="14 15" key="1">
    <citation type="journal article" date="2020" name="ISME J.">
        <title>Enrichment and physiological characterization of a novel comammox Nitrospira indicates ammonium inhibition of complete nitrification.</title>
        <authorList>
            <person name="Sakoula D."/>
            <person name="Koch H."/>
            <person name="Frank J."/>
            <person name="Jetten M.S.M."/>
            <person name="van Kessel M.A.H.J."/>
            <person name="Lucker S."/>
        </authorList>
    </citation>
    <scope>NUCLEOTIDE SEQUENCE [LARGE SCALE GENOMIC DNA]</scope>
    <source>
        <strain evidence="14">Comreactor17</strain>
    </source>
</reference>
<dbReference type="Proteomes" id="UP000593737">
    <property type="component" value="Chromosome"/>
</dbReference>
<comment type="catalytic activity">
    <reaction evidence="8 13">
        <text>7-aminomethyl-7-carbaguanosine(34) in tRNA + S-adenosyl-L-methionine = epoxyqueuosine(34) in tRNA + adenine + L-methionine + 2 H(+)</text>
        <dbReference type="Rhea" id="RHEA:32155"/>
        <dbReference type="Rhea" id="RHEA-COMP:10342"/>
        <dbReference type="Rhea" id="RHEA-COMP:18582"/>
        <dbReference type="ChEBI" id="CHEBI:15378"/>
        <dbReference type="ChEBI" id="CHEBI:16708"/>
        <dbReference type="ChEBI" id="CHEBI:57844"/>
        <dbReference type="ChEBI" id="CHEBI:59789"/>
        <dbReference type="ChEBI" id="CHEBI:82833"/>
        <dbReference type="ChEBI" id="CHEBI:194443"/>
        <dbReference type="EC" id="2.4.99.17"/>
    </reaction>
</comment>
<evidence type="ECO:0000256" key="3">
    <source>
        <dbReference type="ARBA" id="ARBA00011245"/>
    </source>
</evidence>
<dbReference type="EC" id="2.4.99.17" evidence="10 13"/>
<dbReference type="EMBL" id="CP047423">
    <property type="protein sequence ID" value="QPD05874.1"/>
    <property type="molecule type" value="Genomic_DNA"/>
</dbReference>
<gene>
    <name evidence="13" type="primary">queA</name>
    <name evidence="14" type="ORF">Nkreftii_003648</name>
</gene>
<evidence type="ECO:0000313" key="14">
    <source>
        <dbReference type="EMBL" id="QPD05874.1"/>
    </source>
</evidence>
<dbReference type="SUPFAM" id="SSF111337">
    <property type="entry name" value="QueA-like"/>
    <property type="match status" value="1"/>
</dbReference>
<evidence type="ECO:0000313" key="15">
    <source>
        <dbReference type="Proteomes" id="UP000593737"/>
    </source>
</evidence>
<proteinExistence type="inferred from homology"/>
<comment type="subcellular location">
    <subcellularLocation>
        <location evidence="1 13">Cytoplasm</location>
    </subcellularLocation>
</comment>
<keyword evidence="5 13" id="KW-0808">Transferase</keyword>
<dbReference type="KEGG" id="nkf:Nkreftii_003648"/>
<dbReference type="NCBIfam" id="TIGR00113">
    <property type="entry name" value="queA"/>
    <property type="match status" value="1"/>
</dbReference>
<evidence type="ECO:0000256" key="2">
    <source>
        <dbReference type="ARBA" id="ARBA00004691"/>
    </source>
</evidence>
<evidence type="ECO:0000256" key="6">
    <source>
        <dbReference type="ARBA" id="ARBA00022691"/>
    </source>
</evidence>
<dbReference type="InterPro" id="IPR036100">
    <property type="entry name" value="QueA_sf"/>
</dbReference>
<evidence type="ECO:0000256" key="7">
    <source>
        <dbReference type="ARBA" id="ARBA00022785"/>
    </source>
</evidence>
<dbReference type="FunFam" id="3.40.1780.10:FF:000001">
    <property type="entry name" value="S-adenosylmethionine:tRNA ribosyltransferase-isomerase"/>
    <property type="match status" value="1"/>
</dbReference>
<name>A0A7S8FHF1_9BACT</name>
<keyword evidence="6 13" id="KW-0949">S-adenosyl-L-methionine</keyword>
<evidence type="ECO:0000256" key="8">
    <source>
        <dbReference type="ARBA" id="ARBA00052751"/>
    </source>
</evidence>
<dbReference type="PANTHER" id="PTHR30307:SF0">
    <property type="entry name" value="S-ADENOSYLMETHIONINE:TRNA RIBOSYLTRANSFERASE-ISOMERASE"/>
    <property type="match status" value="1"/>
</dbReference>
<organism evidence="14 15">
    <name type="scientific">Candidatus Nitrospira kreftii</name>
    <dbReference type="NCBI Taxonomy" id="2652173"/>
    <lineage>
        <taxon>Bacteria</taxon>
        <taxon>Pseudomonadati</taxon>
        <taxon>Nitrospirota</taxon>
        <taxon>Nitrospiria</taxon>
        <taxon>Nitrospirales</taxon>
        <taxon>Nitrospiraceae</taxon>
        <taxon>Nitrospira</taxon>
    </lineage>
</organism>
<evidence type="ECO:0000256" key="5">
    <source>
        <dbReference type="ARBA" id="ARBA00022679"/>
    </source>
</evidence>
<comment type="similarity">
    <text evidence="9 13">Belongs to the QueA family.</text>
</comment>
<dbReference type="InterPro" id="IPR003699">
    <property type="entry name" value="QueA"/>
</dbReference>
<comment type="pathway">
    <text evidence="2 13">tRNA modification; tRNA-queuosine biosynthesis.</text>
</comment>
<dbReference type="GO" id="GO:0005737">
    <property type="term" value="C:cytoplasm"/>
    <property type="evidence" value="ECO:0007669"/>
    <property type="project" value="UniProtKB-SubCell"/>
</dbReference>
<keyword evidence="14" id="KW-0413">Isomerase</keyword>
<dbReference type="NCBIfam" id="NF001140">
    <property type="entry name" value="PRK00147.1"/>
    <property type="match status" value="1"/>
</dbReference>
<dbReference type="Pfam" id="PF02547">
    <property type="entry name" value="Queuosine_synth"/>
    <property type="match status" value="1"/>
</dbReference>
<dbReference type="InterPro" id="IPR042119">
    <property type="entry name" value="QueA_dom2"/>
</dbReference>
<evidence type="ECO:0000256" key="10">
    <source>
        <dbReference type="ARBA" id="ARBA00066503"/>
    </source>
</evidence>
<dbReference type="Gene3D" id="2.40.10.240">
    <property type="entry name" value="QueA-like"/>
    <property type="match status" value="1"/>
</dbReference>
<sequence>MQLSDFDFPFDPLLIAAEPIMPRDRARLLTLHRKTQQLTHRYVADLPNLLKPGDLLVVNDTKVLAARVPGIKRPTGKPVEVLFVKELSEDRWEIMVKGTFRVGHVIEFNQHSRATISKRDATGTEVIVESPEPITRLFETHGMMPLPPYIKRAPTEQDHRWYQTVFAKQGGAIAAPTAGLHFTEELFERVDAAGITVATVTLHVGPGTFKPVTTERIEDHQMGTERFTISEEAVKAIQKTKQAGGRVVAVGTTVVRTLETVAEKNGELVPMTGESRLFITPGFQFKIVDVLMTNFHLPKTTLLMLVSAFAGIDSIRSAYGEALKERYRFYSYGDAMLIV</sequence>
<evidence type="ECO:0000256" key="11">
    <source>
        <dbReference type="ARBA" id="ARBA00069325"/>
    </source>
</evidence>
<evidence type="ECO:0000256" key="13">
    <source>
        <dbReference type="HAMAP-Rule" id="MF_00113"/>
    </source>
</evidence>
<comment type="subunit">
    <text evidence="3 13">Monomer.</text>
</comment>
<dbReference type="InterPro" id="IPR042118">
    <property type="entry name" value="QueA_dom1"/>
</dbReference>
<dbReference type="AlphaFoldDB" id="A0A7S8FHF1"/>
<dbReference type="HAMAP" id="MF_00113">
    <property type="entry name" value="QueA"/>
    <property type="match status" value="1"/>
</dbReference>
<protein>
    <recommendedName>
        <fullName evidence="11 13">S-adenosylmethionine:tRNA ribosyltransferase-isomerase</fullName>
        <ecNumber evidence="10 13">2.4.99.17</ecNumber>
    </recommendedName>
    <alternativeName>
        <fullName evidence="12 13">Queuosine biosynthesis protein QueA</fullName>
    </alternativeName>
</protein>
<comment type="function">
    <text evidence="13">Transfers and isomerizes the ribose moiety from AdoMet to the 7-aminomethyl group of 7-deazaguanine (preQ1-tRNA) to give epoxyqueuosine (oQ-tRNA).</text>
</comment>
<dbReference type="Gene3D" id="3.40.1780.10">
    <property type="entry name" value="QueA-like"/>
    <property type="match status" value="2"/>
</dbReference>
<keyword evidence="14" id="KW-0328">Glycosyltransferase</keyword>
<dbReference type="GO" id="GO:0051075">
    <property type="term" value="F:S-adenosylmethionine:tRNA ribosyltransferase-isomerase activity"/>
    <property type="evidence" value="ECO:0007669"/>
    <property type="project" value="UniProtKB-EC"/>
</dbReference>
<dbReference type="UniPathway" id="UPA00392"/>
<evidence type="ECO:0000256" key="1">
    <source>
        <dbReference type="ARBA" id="ARBA00004496"/>
    </source>
</evidence>
<evidence type="ECO:0000256" key="9">
    <source>
        <dbReference type="ARBA" id="ARBA00061210"/>
    </source>
</evidence>
<dbReference type="GO" id="GO:0008616">
    <property type="term" value="P:tRNA queuosine(34) biosynthetic process"/>
    <property type="evidence" value="ECO:0007669"/>
    <property type="project" value="UniProtKB-UniRule"/>
</dbReference>
<accession>A0A7S8FHF1</accession>